<dbReference type="PANTHER" id="PTHR39087">
    <property type="entry name" value="UPF0104 MEMBRANE PROTEIN MJ1595"/>
    <property type="match status" value="1"/>
</dbReference>
<dbReference type="AlphaFoldDB" id="A0A5C6X3C6"/>
<comment type="subcellular location">
    <subcellularLocation>
        <location evidence="1">Cell membrane</location>
        <topology evidence="1">Multi-pass membrane protein</topology>
    </subcellularLocation>
</comment>
<gene>
    <name evidence="7" type="ORF">FRC96_21040</name>
</gene>
<dbReference type="RefSeq" id="WP_146977521.1">
    <property type="nucleotide sequence ID" value="NZ_VOSL01000147.1"/>
</dbReference>
<feature type="transmembrane region" description="Helical" evidence="6">
    <location>
        <begin position="237"/>
        <end position="256"/>
    </location>
</feature>
<feature type="transmembrane region" description="Helical" evidence="6">
    <location>
        <begin position="53"/>
        <end position="73"/>
    </location>
</feature>
<evidence type="ECO:0000313" key="8">
    <source>
        <dbReference type="Proteomes" id="UP000321046"/>
    </source>
</evidence>
<sequence length="356" mass="38118">MTQSGSKMSGAARIAGSFGVASLIGLFFLWLAARGLPLDEVRAYLASADYGRLGVASLAFVAIYTICHGARIWRWNYLVRPLGDVSTSMVNQACTLGFTAIVLLPLRLGEFVRPVVLSRSSSLPASGLLATAVVERVMDGLIITGLLFLALSTYQGEAPVAFARGAGLIALMIFLPAMIMCIIAYTRRHWAEVIVEQTLGRVSSKLASGVSGLLMGFVEGFKSLVDGQNLGRFLAATALYWSTNALSMWALLALGFDLEVNLWEMATVMAVLVIGIMVPAGPAMAGNFEFFMSQGLGLFVDLEVSLLAAQVAVFAVLVHVLQLLVIVLPGAWVMARAPWLWRRDARRARASATGAD</sequence>
<feature type="transmembrane region" description="Helical" evidence="6">
    <location>
        <begin position="12"/>
        <end position="33"/>
    </location>
</feature>
<feature type="transmembrane region" description="Helical" evidence="6">
    <location>
        <begin position="128"/>
        <end position="154"/>
    </location>
</feature>
<feature type="transmembrane region" description="Helical" evidence="6">
    <location>
        <begin position="85"/>
        <end position="108"/>
    </location>
</feature>
<dbReference type="PANTHER" id="PTHR39087:SF2">
    <property type="entry name" value="UPF0104 MEMBRANE PROTEIN MJ1595"/>
    <property type="match status" value="1"/>
</dbReference>
<feature type="transmembrane region" description="Helical" evidence="6">
    <location>
        <begin position="262"/>
        <end position="284"/>
    </location>
</feature>
<keyword evidence="5 6" id="KW-0472">Membrane</keyword>
<evidence type="ECO:0000256" key="3">
    <source>
        <dbReference type="ARBA" id="ARBA00022692"/>
    </source>
</evidence>
<evidence type="ECO:0000256" key="6">
    <source>
        <dbReference type="SAM" id="Phobius"/>
    </source>
</evidence>
<dbReference type="Pfam" id="PF03706">
    <property type="entry name" value="LPG_synthase_TM"/>
    <property type="match status" value="1"/>
</dbReference>
<dbReference type="OrthoDB" id="9786506at2"/>
<keyword evidence="2" id="KW-1003">Cell membrane</keyword>
<evidence type="ECO:0000256" key="5">
    <source>
        <dbReference type="ARBA" id="ARBA00023136"/>
    </source>
</evidence>
<proteinExistence type="predicted"/>
<dbReference type="GO" id="GO:0005886">
    <property type="term" value="C:plasma membrane"/>
    <property type="evidence" value="ECO:0007669"/>
    <property type="project" value="UniProtKB-SubCell"/>
</dbReference>
<keyword evidence="3 6" id="KW-0812">Transmembrane</keyword>
<name>A0A5C6X3C6_9DELT</name>
<dbReference type="InterPro" id="IPR022791">
    <property type="entry name" value="L-PG_synthase/AglD"/>
</dbReference>
<feature type="transmembrane region" description="Helical" evidence="6">
    <location>
        <begin position="206"/>
        <end position="225"/>
    </location>
</feature>
<comment type="caution">
    <text evidence="7">The sequence shown here is derived from an EMBL/GenBank/DDBJ whole genome shotgun (WGS) entry which is preliminary data.</text>
</comment>
<keyword evidence="4 6" id="KW-1133">Transmembrane helix</keyword>
<evidence type="ECO:0000256" key="4">
    <source>
        <dbReference type="ARBA" id="ARBA00022989"/>
    </source>
</evidence>
<evidence type="ECO:0000256" key="1">
    <source>
        <dbReference type="ARBA" id="ARBA00004651"/>
    </source>
</evidence>
<dbReference type="EMBL" id="VOSL01000147">
    <property type="protein sequence ID" value="TXD31650.1"/>
    <property type="molecule type" value="Genomic_DNA"/>
</dbReference>
<accession>A0A5C6X3C6</accession>
<reference evidence="7 8" key="1">
    <citation type="submission" date="2019-08" db="EMBL/GenBank/DDBJ databases">
        <title>Bradymonadales sp. TMQ2.</title>
        <authorList>
            <person name="Liang Q."/>
        </authorList>
    </citation>
    <scope>NUCLEOTIDE SEQUENCE [LARGE SCALE GENOMIC DNA]</scope>
    <source>
        <strain evidence="7 8">TMQ2</strain>
    </source>
</reference>
<protein>
    <submittedName>
        <fullName evidence="7">Flippase-like domain-containing protein</fullName>
    </submittedName>
</protein>
<evidence type="ECO:0000313" key="7">
    <source>
        <dbReference type="EMBL" id="TXD31650.1"/>
    </source>
</evidence>
<dbReference type="Proteomes" id="UP000321046">
    <property type="component" value="Unassembled WGS sequence"/>
</dbReference>
<organism evidence="7 8">
    <name type="scientific">Lujinxingia vulgaris</name>
    <dbReference type="NCBI Taxonomy" id="2600176"/>
    <lineage>
        <taxon>Bacteria</taxon>
        <taxon>Deltaproteobacteria</taxon>
        <taxon>Bradymonadales</taxon>
        <taxon>Lujinxingiaceae</taxon>
        <taxon>Lujinxingia</taxon>
    </lineage>
</organism>
<evidence type="ECO:0000256" key="2">
    <source>
        <dbReference type="ARBA" id="ARBA00022475"/>
    </source>
</evidence>
<feature type="transmembrane region" description="Helical" evidence="6">
    <location>
        <begin position="166"/>
        <end position="186"/>
    </location>
</feature>